<gene>
    <name evidence="2" type="ORF">H4W26_000985</name>
</gene>
<protein>
    <recommendedName>
        <fullName evidence="1">Aminoglycoside phosphotransferase domain-containing protein</fullName>
    </recommendedName>
</protein>
<dbReference type="Pfam" id="PF01636">
    <property type="entry name" value="APH"/>
    <property type="match status" value="1"/>
</dbReference>
<dbReference type="Gene3D" id="3.90.1200.10">
    <property type="match status" value="1"/>
</dbReference>
<dbReference type="InterPro" id="IPR002575">
    <property type="entry name" value="Aminoglycoside_PTrfase"/>
</dbReference>
<evidence type="ECO:0000313" key="2">
    <source>
        <dbReference type="EMBL" id="MBE1514230.1"/>
    </source>
</evidence>
<dbReference type="EMBL" id="JADBEE010000001">
    <property type="protein sequence ID" value="MBE1514230.1"/>
    <property type="molecule type" value="Genomic_DNA"/>
</dbReference>
<name>A0ABR9J5F7_9MICC</name>
<reference evidence="2 3" key="1">
    <citation type="submission" date="2020-10" db="EMBL/GenBank/DDBJ databases">
        <title>Sequencing the genomes of 1000 actinobacteria strains.</title>
        <authorList>
            <person name="Klenk H.-P."/>
        </authorList>
    </citation>
    <scope>NUCLEOTIDE SEQUENCE [LARGE SCALE GENOMIC DNA]</scope>
    <source>
        <strain evidence="2 3">DSM 15474</strain>
    </source>
</reference>
<keyword evidence="3" id="KW-1185">Reference proteome</keyword>
<feature type="domain" description="Aminoglycoside phosphotransferase" evidence="1">
    <location>
        <begin position="217"/>
        <end position="349"/>
    </location>
</feature>
<comment type="caution">
    <text evidence="2">The sequence shown here is derived from an EMBL/GenBank/DDBJ whole genome shotgun (WGS) entry which is preliminary data.</text>
</comment>
<proteinExistence type="predicted"/>
<evidence type="ECO:0000313" key="3">
    <source>
        <dbReference type="Proteomes" id="UP000636579"/>
    </source>
</evidence>
<dbReference type="Proteomes" id="UP000636579">
    <property type="component" value="Unassembled WGS sequence"/>
</dbReference>
<evidence type="ECO:0000259" key="1">
    <source>
        <dbReference type="Pfam" id="PF01636"/>
    </source>
</evidence>
<accession>A0ABR9J5F7</accession>
<dbReference type="SUPFAM" id="SSF56112">
    <property type="entry name" value="Protein kinase-like (PK-like)"/>
    <property type="match status" value="1"/>
</dbReference>
<dbReference type="InterPro" id="IPR011009">
    <property type="entry name" value="Kinase-like_dom_sf"/>
</dbReference>
<dbReference type="RefSeq" id="WP_192591006.1">
    <property type="nucleotide sequence ID" value="NZ_JADBEE010000001.1"/>
</dbReference>
<organism evidence="2 3">
    <name type="scientific">Nesterenkonia halotolerans</name>
    <dbReference type="NCBI Taxonomy" id="225325"/>
    <lineage>
        <taxon>Bacteria</taxon>
        <taxon>Bacillati</taxon>
        <taxon>Actinomycetota</taxon>
        <taxon>Actinomycetes</taxon>
        <taxon>Micrococcales</taxon>
        <taxon>Micrococcaceae</taxon>
        <taxon>Nesterenkonia</taxon>
    </lineage>
</organism>
<sequence length="394" mass="43064">MNQDVSLWTEADEVAARAVGLPGARLLLDPGELSTLVEEPVTITRIRAKPGHSLVAAFQTEARDPRWAMLTLDTDKLAKARVRAAERGGSPSFRVHTDIGPYLFSGSLWTDPVLGKDLAEARRAIEATAGATLPWQVLRHNPRRRVVAVVPDPRSGHGDKIVRVASRGTTAALEATQRWRALGLPLVRSTSLGGRGTAMSSPRWGWDDLNSTPHPPAAQTAGEVVGRLHRLTRGSQRMPLPSELRSSERSISTIAPWLAASASHLAEGVQERLTAERGDHTCELHGDLSPDQVVMAAPGSHKIRLIDFDRSGTGDPMRDVGSWLASCRRQNLESMSAGFMDGYREHAELDDRRAATWEAYAQLAAASDPFRHRAPDWPAQMHTMLQLGQEALDR</sequence>